<dbReference type="InterPro" id="IPR051537">
    <property type="entry name" value="DNA_Adenine_Mtase"/>
</dbReference>
<accession>A0ABQ5M9V8</accession>
<dbReference type="EC" id="2.1.1.72" evidence="1"/>
<evidence type="ECO:0000256" key="2">
    <source>
        <dbReference type="ARBA" id="ARBA00022603"/>
    </source>
</evidence>
<name>A0ABQ5M9V8_9FIRM</name>
<protein>
    <recommendedName>
        <fullName evidence="1">site-specific DNA-methyltransferase (adenine-specific)</fullName>
        <ecNumber evidence="1">2.1.1.72</ecNumber>
    </recommendedName>
</protein>
<dbReference type="PANTHER" id="PTHR42933">
    <property type="entry name" value="SLR6095 PROTEIN"/>
    <property type="match status" value="1"/>
</dbReference>
<gene>
    <name evidence="9" type="ORF">LAD12857_35750</name>
</gene>
<dbReference type="PANTHER" id="PTHR42933:SF3">
    <property type="entry name" value="TYPE I RESTRICTION ENZYME MJAVIII METHYLASE SUBUNIT"/>
    <property type="match status" value="1"/>
</dbReference>
<dbReference type="Gene3D" id="3.40.50.150">
    <property type="entry name" value="Vaccinia Virus protein VP39"/>
    <property type="match status" value="1"/>
</dbReference>
<evidence type="ECO:0000259" key="8">
    <source>
        <dbReference type="Pfam" id="PF02384"/>
    </source>
</evidence>
<keyword evidence="10" id="KW-1185">Reference proteome</keyword>
<comment type="catalytic activity">
    <reaction evidence="7">
        <text>a 2'-deoxyadenosine in DNA + S-adenosyl-L-methionine = an N(6)-methyl-2'-deoxyadenosine in DNA + S-adenosyl-L-homocysteine + H(+)</text>
        <dbReference type="Rhea" id="RHEA:15197"/>
        <dbReference type="Rhea" id="RHEA-COMP:12418"/>
        <dbReference type="Rhea" id="RHEA-COMP:12419"/>
        <dbReference type="ChEBI" id="CHEBI:15378"/>
        <dbReference type="ChEBI" id="CHEBI:57856"/>
        <dbReference type="ChEBI" id="CHEBI:59789"/>
        <dbReference type="ChEBI" id="CHEBI:90615"/>
        <dbReference type="ChEBI" id="CHEBI:90616"/>
        <dbReference type="EC" id="2.1.1.72"/>
    </reaction>
</comment>
<comment type="caution">
    <text evidence="9">The sequence shown here is derived from an EMBL/GenBank/DDBJ whole genome shotgun (WGS) entry which is preliminary data.</text>
</comment>
<dbReference type="EMBL" id="BRPJ01000074">
    <property type="protein sequence ID" value="GLB31652.1"/>
    <property type="molecule type" value="Genomic_DNA"/>
</dbReference>
<dbReference type="Pfam" id="PF02384">
    <property type="entry name" value="N6_Mtase"/>
    <property type="match status" value="1"/>
</dbReference>
<evidence type="ECO:0000256" key="4">
    <source>
        <dbReference type="ARBA" id="ARBA00022691"/>
    </source>
</evidence>
<dbReference type="InterPro" id="IPR044946">
    <property type="entry name" value="Restrct_endonuc_typeI_TRD_sf"/>
</dbReference>
<evidence type="ECO:0000313" key="9">
    <source>
        <dbReference type="EMBL" id="GLB31652.1"/>
    </source>
</evidence>
<feature type="domain" description="DNA methylase adenine-specific" evidence="8">
    <location>
        <begin position="135"/>
        <end position="404"/>
    </location>
</feature>
<dbReference type="InterPro" id="IPR003356">
    <property type="entry name" value="DNA_methylase_A-5"/>
</dbReference>
<evidence type="ECO:0000256" key="6">
    <source>
        <dbReference type="ARBA" id="ARBA00023125"/>
    </source>
</evidence>
<dbReference type="Proteomes" id="UP001419084">
    <property type="component" value="Unassembled WGS sequence"/>
</dbReference>
<dbReference type="SUPFAM" id="SSF53335">
    <property type="entry name" value="S-adenosyl-L-methionine-dependent methyltransferases"/>
    <property type="match status" value="1"/>
</dbReference>
<dbReference type="SUPFAM" id="SSF116734">
    <property type="entry name" value="DNA methylase specificity domain"/>
    <property type="match status" value="1"/>
</dbReference>
<keyword evidence="4" id="KW-0949">S-adenosyl-L-methionine</keyword>
<dbReference type="InterPro" id="IPR029063">
    <property type="entry name" value="SAM-dependent_MTases_sf"/>
</dbReference>
<sequence length="601" mass="68521">MVERDERLVYRTSDLMRGHFQVEEIVRINIGMVFIKWALKQDRLKTYCFEDEYFRDGQSLGDKLKFIANCVEECYPILKGGLLSLLPNRFEQELSDLNAIVSAFTLPDWEEYSSFELQRLFNALVMDADGQDDVYSTPESIRELMCRLINPVEKMYIADLFSGAGSCLARVFEEYKSLNPILYGEEINFDMFGISNMLFIINEVSNTQVVQRNVYTNSEADFEKFDNVIMDSPFALSVTIEDASVYKYGLPSKSAADWANYQIALNKLKPAGRAIATTSVGGLNRASDIKIREGIINDDLVEAIIMLPSSMYVNTAIPTAIIVFNKRKAESIKNKVIMIDASERFVRKNRRQNSLTQETINQIIDVVQNGTEEKQFSTVVDLETLRKNEYNLNASYYLNAQLIEQQLSNSILLKEIAEILPGVQVPASDLEVLKKNATHYFLNVRNIQDDMILYEEEDRIRDKKVNWYGKYDIQAGDIIMTTKGTTAKAVIVPDDFLPSFISNNLTIIRVNKEKYSPYVLLKYLRSDLGRLVLDSVTTGAGVRIINASKLGNIEIPDYDTEKCMQLGDRIKSATLEYQKKIDAAKKKLEAEEKEINKELGF</sequence>
<evidence type="ECO:0000256" key="5">
    <source>
        <dbReference type="ARBA" id="ARBA00022747"/>
    </source>
</evidence>
<keyword evidence="2" id="KW-0489">Methyltransferase</keyword>
<evidence type="ECO:0000256" key="3">
    <source>
        <dbReference type="ARBA" id="ARBA00022679"/>
    </source>
</evidence>
<keyword evidence="3" id="KW-0808">Transferase</keyword>
<reference evidence="9 10" key="1">
    <citation type="journal article" date="2024" name="Int. J. Syst. Evol. Microbiol.">
        <title>Lacrimispora brassicae sp. nov. isolated from fermented cabbage, and proposal of Clostridium indicum Gundawar et al. 2019 and Clostridium methoxybenzovorans Mechichi et al. 1999 as heterotypic synonyms of Lacrimispora amygdalina (Parshina et al. 2003) Haas and Blanchard 2020 and Lacrimispora indolis (McClung and McCoy 1957) Haas and Blanchard 2020, respectively.</title>
        <authorList>
            <person name="Kobayashi H."/>
            <person name="Tanizawa Y."/>
            <person name="Sakamoto M."/>
            <person name="Ohkuma M."/>
            <person name="Tohno M."/>
        </authorList>
    </citation>
    <scope>NUCLEOTIDE SEQUENCE [LARGE SCALE GENOMIC DNA]</scope>
    <source>
        <strain evidence="9 10">DSM 12857</strain>
    </source>
</reference>
<keyword evidence="5" id="KW-0680">Restriction system</keyword>
<organism evidence="9 10">
    <name type="scientific">Lacrimispora amygdalina</name>
    <dbReference type="NCBI Taxonomy" id="253257"/>
    <lineage>
        <taxon>Bacteria</taxon>
        <taxon>Bacillati</taxon>
        <taxon>Bacillota</taxon>
        <taxon>Clostridia</taxon>
        <taxon>Lachnospirales</taxon>
        <taxon>Lachnospiraceae</taxon>
        <taxon>Lacrimispora</taxon>
    </lineage>
</organism>
<keyword evidence="6" id="KW-0238">DNA-binding</keyword>
<evidence type="ECO:0000256" key="7">
    <source>
        <dbReference type="ARBA" id="ARBA00047942"/>
    </source>
</evidence>
<proteinExistence type="predicted"/>
<dbReference type="Gene3D" id="3.90.220.20">
    <property type="entry name" value="DNA methylase specificity domains"/>
    <property type="match status" value="1"/>
</dbReference>
<dbReference type="RefSeq" id="WP_346065881.1">
    <property type="nucleotide sequence ID" value="NZ_BRPJ01000074.1"/>
</dbReference>
<evidence type="ECO:0000313" key="10">
    <source>
        <dbReference type="Proteomes" id="UP001419084"/>
    </source>
</evidence>
<evidence type="ECO:0000256" key="1">
    <source>
        <dbReference type="ARBA" id="ARBA00011900"/>
    </source>
</evidence>